<dbReference type="InterPro" id="IPR001680">
    <property type="entry name" value="WD40_rpt"/>
</dbReference>
<feature type="transmembrane region" description="Helical" evidence="3">
    <location>
        <begin position="299"/>
        <end position="321"/>
    </location>
</feature>
<accession>A0AAV5APL7</accession>
<dbReference type="InterPro" id="IPR015943">
    <property type="entry name" value="WD40/YVTN_repeat-like_dom_sf"/>
</dbReference>
<proteinExistence type="predicted"/>
<dbReference type="PANTHER" id="PTHR44019">
    <property type="entry name" value="WD REPEAT-CONTAINING PROTEIN 55"/>
    <property type="match status" value="1"/>
</dbReference>
<dbReference type="PANTHER" id="PTHR44019:SF8">
    <property type="entry name" value="POC1 CENTRIOLAR PROTEIN HOMOLOG"/>
    <property type="match status" value="1"/>
</dbReference>
<keyword evidence="3" id="KW-0472">Membrane</keyword>
<dbReference type="Pfam" id="PF00400">
    <property type="entry name" value="WD40"/>
    <property type="match status" value="1"/>
</dbReference>
<evidence type="ECO:0000313" key="4">
    <source>
        <dbReference type="EMBL" id="GJJ15453.1"/>
    </source>
</evidence>
<dbReference type="SUPFAM" id="SSF50978">
    <property type="entry name" value="WD40 repeat-like"/>
    <property type="match status" value="1"/>
</dbReference>
<dbReference type="Proteomes" id="UP001050691">
    <property type="component" value="Unassembled WGS sequence"/>
</dbReference>
<evidence type="ECO:0000256" key="2">
    <source>
        <dbReference type="ARBA" id="ARBA00022737"/>
    </source>
</evidence>
<dbReference type="Gene3D" id="2.130.10.10">
    <property type="entry name" value="YVTN repeat-like/Quinoprotein amine dehydrogenase"/>
    <property type="match status" value="1"/>
</dbReference>
<evidence type="ECO:0000256" key="3">
    <source>
        <dbReference type="SAM" id="Phobius"/>
    </source>
</evidence>
<dbReference type="EMBL" id="BPWL01000011">
    <property type="protein sequence ID" value="GJJ15453.1"/>
    <property type="molecule type" value="Genomic_DNA"/>
</dbReference>
<name>A0AAV5APL7_9AGAM</name>
<keyword evidence="1" id="KW-0853">WD repeat</keyword>
<evidence type="ECO:0000256" key="1">
    <source>
        <dbReference type="ARBA" id="ARBA00022574"/>
    </source>
</evidence>
<dbReference type="AlphaFoldDB" id="A0AAV5APL7"/>
<reference evidence="4" key="1">
    <citation type="submission" date="2021-10" db="EMBL/GenBank/DDBJ databases">
        <title>De novo Genome Assembly of Clathrus columnatus (Basidiomycota, Fungi) Using Illumina and Nanopore Sequence Data.</title>
        <authorList>
            <person name="Ogiso-Tanaka E."/>
            <person name="Itagaki H."/>
            <person name="Hosoya T."/>
            <person name="Hosaka K."/>
        </authorList>
    </citation>
    <scope>NUCLEOTIDE SEQUENCE</scope>
    <source>
        <strain evidence="4">MO-923</strain>
    </source>
</reference>
<dbReference type="InterPro" id="IPR036322">
    <property type="entry name" value="WD40_repeat_dom_sf"/>
</dbReference>
<sequence>MALAVSPSGDWLASGGQAELLIWDMATYQGRRLGSCNGTTFEKSGAMEQILVTSFYAHKIQELFFKEAACHQIANGVEITCLTAHHETSRIAVGMRDSVVQIWCIEANNTLSLLWSIKVETTMPQGISFRAKGGCELDVFRSFDGQYTIKSERSQIVEKQNLCKTMTSSAICHQTGLLVIANLANGFDLHQFDSGAYIRTLATPSLRRISKKVAFGEGGQLVAGGSDHGYVYVFNTATGDQVDALRHSKSGLVQVITTFDSPKRSLIICGSSDGTVKPTISIWNHIQKPKKEPRLTPSIFMEITVKLFVTLAALAVLAHYVKLKDLRTSVPNPAYRAEGYYSSYLPGEVKSVEGVETVSTSKKTATRNKMKLADNIDHLQVMVQ</sequence>
<gene>
    <name evidence="4" type="ORF">Clacol_009731</name>
</gene>
<comment type="caution">
    <text evidence="4">The sequence shown here is derived from an EMBL/GenBank/DDBJ whole genome shotgun (WGS) entry which is preliminary data.</text>
</comment>
<keyword evidence="3" id="KW-1133">Transmembrane helix</keyword>
<keyword evidence="2" id="KW-0677">Repeat</keyword>
<dbReference type="InterPro" id="IPR050505">
    <property type="entry name" value="WDR55/POC1"/>
</dbReference>
<keyword evidence="5" id="KW-1185">Reference proteome</keyword>
<keyword evidence="3" id="KW-0812">Transmembrane</keyword>
<evidence type="ECO:0000313" key="5">
    <source>
        <dbReference type="Proteomes" id="UP001050691"/>
    </source>
</evidence>
<protein>
    <submittedName>
        <fullName evidence="4">Uncharacterized protein</fullName>
    </submittedName>
</protein>
<organism evidence="4 5">
    <name type="scientific">Clathrus columnatus</name>
    <dbReference type="NCBI Taxonomy" id="1419009"/>
    <lineage>
        <taxon>Eukaryota</taxon>
        <taxon>Fungi</taxon>
        <taxon>Dikarya</taxon>
        <taxon>Basidiomycota</taxon>
        <taxon>Agaricomycotina</taxon>
        <taxon>Agaricomycetes</taxon>
        <taxon>Phallomycetidae</taxon>
        <taxon>Phallales</taxon>
        <taxon>Clathraceae</taxon>
        <taxon>Clathrus</taxon>
    </lineage>
</organism>